<evidence type="ECO:0000313" key="6">
    <source>
        <dbReference type="EnsemblMetazoa" id="SMAR000373-PA"/>
    </source>
</evidence>
<dbReference type="InterPro" id="IPR012337">
    <property type="entry name" value="RNaseH-like_sf"/>
</dbReference>
<evidence type="ECO:0000256" key="1">
    <source>
        <dbReference type="ARBA" id="ARBA00004123"/>
    </source>
</evidence>
<dbReference type="SUPFAM" id="SSF140996">
    <property type="entry name" value="Hermes dimerisation domain"/>
    <property type="match status" value="1"/>
</dbReference>
<proteinExistence type="predicted"/>
<dbReference type="EnsemblMetazoa" id="SMAR000373-RA">
    <property type="protein sequence ID" value="SMAR000373-PA"/>
    <property type="gene ID" value="SMAR000373"/>
</dbReference>
<evidence type="ECO:0000313" key="7">
    <source>
        <dbReference type="Proteomes" id="UP000014500"/>
    </source>
</evidence>
<dbReference type="PhylomeDB" id="T1IHQ2"/>
<evidence type="ECO:0000256" key="3">
    <source>
        <dbReference type="ARBA" id="ARBA00022771"/>
    </source>
</evidence>
<comment type="subcellular location">
    <subcellularLocation>
        <location evidence="1">Nucleus</location>
    </subcellularLocation>
</comment>
<dbReference type="InterPro" id="IPR052035">
    <property type="entry name" value="ZnF_BED_domain_contain"/>
</dbReference>
<evidence type="ECO:0000256" key="5">
    <source>
        <dbReference type="ARBA" id="ARBA00023242"/>
    </source>
</evidence>
<dbReference type="STRING" id="126957.T1IHQ2"/>
<dbReference type="GO" id="GO:0005634">
    <property type="term" value="C:nucleus"/>
    <property type="evidence" value="ECO:0007669"/>
    <property type="project" value="UniProtKB-SubCell"/>
</dbReference>
<dbReference type="Gene3D" id="1.10.10.1070">
    <property type="entry name" value="Zinc finger, BED domain-containing"/>
    <property type="match status" value="1"/>
</dbReference>
<keyword evidence="7" id="KW-1185">Reference proteome</keyword>
<keyword evidence="5" id="KW-0539">Nucleus</keyword>
<sequence length="171" mass="19983">MVDDGKKLIESLLLRLLLPETLVRDIALFCARDLLPFNIVARKGFEDFCKKYRIIKKDESLPCRTTISRSALNDVYTWVREKFSKQIESISNGVGMTCDCWTDNYLHLAYMTYTIHWIDNDWNLKADHFSITTVTDCGSNMLKAFRLMKRFHIKCVAHGLHNLISRDLFQN</sequence>
<dbReference type="GO" id="GO:0008270">
    <property type="term" value="F:zinc ion binding"/>
    <property type="evidence" value="ECO:0007669"/>
    <property type="project" value="UniProtKB-KW"/>
</dbReference>
<organism evidence="6 7">
    <name type="scientific">Strigamia maritima</name>
    <name type="common">European centipede</name>
    <name type="synonym">Geophilus maritimus</name>
    <dbReference type="NCBI Taxonomy" id="126957"/>
    <lineage>
        <taxon>Eukaryota</taxon>
        <taxon>Metazoa</taxon>
        <taxon>Ecdysozoa</taxon>
        <taxon>Arthropoda</taxon>
        <taxon>Myriapoda</taxon>
        <taxon>Chilopoda</taxon>
        <taxon>Pleurostigmophora</taxon>
        <taxon>Geophilomorpha</taxon>
        <taxon>Linotaeniidae</taxon>
        <taxon>Strigamia</taxon>
    </lineage>
</organism>
<dbReference type="PANTHER" id="PTHR46481:SF10">
    <property type="entry name" value="ZINC FINGER BED DOMAIN-CONTAINING PROTEIN 39"/>
    <property type="match status" value="1"/>
</dbReference>
<dbReference type="Proteomes" id="UP000014500">
    <property type="component" value="Unassembled WGS sequence"/>
</dbReference>
<keyword evidence="2" id="KW-0479">Metal-binding</keyword>
<reference evidence="7" key="1">
    <citation type="submission" date="2011-05" db="EMBL/GenBank/DDBJ databases">
        <authorList>
            <person name="Richards S.R."/>
            <person name="Qu J."/>
            <person name="Jiang H."/>
            <person name="Jhangiani S.N."/>
            <person name="Agravi P."/>
            <person name="Goodspeed R."/>
            <person name="Gross S."/>
            <person name="Mandapat C."/>
            <person name="Jackson L."/>
            <person name="Mathew T."/>
            <person name="Pu L."/>
            <person name="Thornton R."/>
            <person name="Saada N."/>
            <person name="Wilczek-Boney K.B."/>
            <person name="Lee S."/>
            <person name="Kovar C."/>
            <person name="Wu Y."/>
            <person name="Scherer S.E."/>
            <person name="Worley K.C."/>
            <person name="Muzny D.M."/>
            <person name="Gibbs R."/>
        </authorList>
    </citation>
    <scope>NUCLEOTIDE SEQUENCE</scope>
    <source>
        <strain evidence="7">Brora</strain>
    </source>
</reference>
<dbReference type="SUPFAM" id="SSF53098">
    <property type="entry name" value="Ribonuclease H-like"/>
    <property type="match status" value="1"/>
</dbReference>
<dbReference type="AlphaFoldDB" id="T1IHQ2"/>
<keyword evidence="4" id="KW-0862">Zinc</keyword>
<dbReference type="EMBL" id="JH429980">
    <property type="status" value="NOT_ANNOTATED_CDS"/>
    <property type="molecule type" value="Genomic_DNA"/>
</dbReference>
<evidence type="ECO:0000256" key="2">
    <source>
        <dbReference type="ARBA" id="ARBA00022723"/>
    </source>
</evidence>
<protein>
    <recommendedName>
        <fullName evidence="8">DUF659 domain-containing protein</fullName>
    </recommendedName>
</protein>
<dbReference type="HOGENOM" id="CLU_1566844_0_0_1"/>
<evidence type="ECO:0008006" key="8">
    <source>
        <dbReference type="Google" id="ProtNLM"/>
    </source>
</evidence>
<evidence type="ECO:0000256" key="4">
    <source>
        <dbReference type="ARBA" id="ARBA00022833"/>
    </source>
</evidence>
<keyword evidence="3" id="KW-0863">Zinc-finger</keyword>
<reference evidence="6" key="2">
    <citation type="submission" date="2015-02" db="UniProtKB">
        <authorList>
            <consortium name="EnsemblMetazoa"/>
        </authorList>
    </citation>
    <scope>IDENTIFICATION</scope>
</reference>
<name>T1IHQ2_STRMM</name>
<accession>T1IHQ2</accession>
<dbReference type="PANTHER" id="PTHR46481">
    <property type="entry name" value="ZINC FINGER BED DOMAIN-CONTAINING PROTEIN 4"/>
    <property type="match status" value="1"/>
</dbReference>